<dbReference type="InterPro" id="IPR008964">
    <property type="entry name" value="Invasin/intimin_cell_adhesion"/>
</dbReference>
<dbReference type="Gene3D" id="2.60.40.1080">
    <property type="match status" value="1"/>
</dbReference>
<name>A0A5J4QTW2_9ZZZZ</name>
<dbReference type="EMBL" id="SNRY01002389">
    <property type="protein sequence ID" value="KAA6325307.1"/>
    <property type="molecule type" value="Genomic_DNA"/>
</dbReference>
<evidence type="ECO:0000313" key="2">
    <source>
        <dbReference type="EMBL" id="KAA6325307.1"/>
    </source>
</evidence>
<gene>
    <name evidence="2" type="ORF">EZS27_025456</name>
</gene>
<accession>A0A5J4QTW2</accession>
<proteinExistence type="predicted"/>
<feature type="non-terminal residue" evidence="2">
    <location>
        <position position="123"/>
    </location>
</feature>
<sequence>MVKIPLEDVTLNTEFAEVFIGGSLLLTTTPVPLNANNVERFSWHSENEAVATINSSGEVKAIQEGVTNIIYRCGDITKTITVNVVDRVQAFQGPHILSAAAPCIIPIRDFDTGGEGYAFHDSD</sequence>
<feature type="domain" description="BIG2" evidence="1">
    <location>
        <begin position="5"/>
        <end position="83"/>
    </location>
</feature>
<dbReference type="SUPFAM" id="SSF49373">
    <property type="entry name" value="Invasin/intimin cell-adhesion fragments"/>
    <property type="match status" value="1"/>
</dbReference>
<dbReference type="InterPro" id="IPR003343">
    <property type="entry name" value="Big_2"/>
</dbReference>
<reference evidence="2" key="1">
    <citation type="submission" date="2019-03" db="EMBL/GenBank/DDBJ databases">
        <title>Single cell metagenomics reveals metabolic interactions within the superorganism composed of flagellate Streblomastix strix and complex community of Bacteroidetes bacteria on its surface.</title>
        <authorList>
            <person name="Treitli S.C."/>
            <person name="Kolisko M."/>
            <person name="Husnik F."/>
            <person name="Keeling P."/>
            <person name="Hampl V."/>
        </authorList>
    </citation>
    <scope>NUCLEOTIDE SEQUENCE</scope>
    <source>
        <strain evidence="2">STM</strain>
    </source>
</reference>
<protein>
    <recommendedName>
        <fullName evidence="1">BIG2 domain-containing protein</fullName>
    </recommendedName>
</protein>
<evidence type="ECO:0000259" key="1">
    <source>
        <dbReference type="SMART" id="SM00635"/>
    </source>
</evidence>
<comment type="caution">
    <text evidence="2">The sequence shown here is derived from an EMBL/GenBank/DDBJ whole genome shotgun (WGS) entry which is preliminary data.</text>
</comment>
<dbReference type="Pfam" id="PF02368">
    <property type="entry name" value="Big_2"/>
    <property type="match status" value="1"/>
</dbReference>
<organism evidence="2">
    <name type="scientific">termite gut metagenome</name>
    <dbReference type="NCBI Taxonomy" id="433724"/>
    <lineage>
        <taxon>unclassified sequences</taxon>
        <taxon>metagenomes</taxon>
        <taxon>organismal metagenomes</taxon>
    </lineage>
</organism>
<dbReference type="SMART" id="SM00635">
    <property type="entry name" value="BID_2"/>
    <property type="match status" value="1"/>
</dbReference>
<dbReference type="AlphaFoldDB" id="A0A5J4QTW2"/>